<feature type="disulfide bond" description="Redox-active" evidence="4">
    <location>
        <begin position="64"/>
        <end position="68"/>
    </location>
</feature>
<evidence type="ECO:0000256" key="5">
    <source>
        <dbReference type="SAM" id="SignalP"/>
    </source>
</evidence>
<dbReference type="SUPFAM" id="SSF52833">
    <property type="entry name" value="Thioredoxin-like"/>
    <property type="match status" value="1"/>
</dbReference>
<gene>
    <name evidence="7" type="ORF">EKG37_12450</name>
</gene>
<keyword evidence="5" id="KW-0732">Signal</keyword>
<dbReference type="InterPro" id="IPR036249">
    <property type="entry name" value="Thioredoxin-like_sf"/>
</dbReference>
<feature type="signal peptide" evidence="5">
    <location>
        <begin position="1"/>
        <end position="23"/>
    </location>
</feature>
<evidence type="ECO:0000313" key="7">
    <source>
        <dbReference type="EMBL" id="RTR31097.1"/>
    </source>
</evidence>
<dbReference type="RefSeq" id="WP_126408986.1">
    <property type="nucleotide sequence ID" value="NZ_RXNT01000009.1"/>
</dbReference>
<organism evidence="7 8">
    <name type="scientific">Bacillus yapensis</name>
    <dbReference type="NCBI Taxonomy" id="2492960"/>
    <lineage>
        <taxon>Bacteria</taxon>
        <taxon>Bacillati</taxon>
        <taxon>Bacillota</taxon>
        <taxon>Bacilli</taxon>
        <taxon>Bacillales</taxon>
        <taxon>Bacillaceae</taxon>
        <taxon>Bacillus</taxon>
    </lineage>
</organism>
<keyword evidence="2 3" id="KW-0186">Copper</keyword>
<dbReference type="Gene3D" id="3.40.30.10">
    <property type="entry name" value="Glutaredoxin"/>
    <property type="match status" value="1"/>
</dbReference>
<keyword evidence="4" id="KW-1015">Disulfide bond</keyword>
<proteinExistence type="inferred from homology"/>
<evidence type="ECO:0000256" key="2">
    <source>
        <dbReference type="ARBA" id="ARBA00023008"/>
    </source>
</evidence>
<dbReference type="CDD" id="cd02968">
    <property type="entry name" value="SCO"/>
    <property type="match status" value="1"/>
</dbReference>
<feature type="chain" id="PRO_5018772144" evidence="5">
    <location>
        <begin position="24"/>
        <end position="191"/>
    </location>
</feature>
<dbReference type="EMBL" id="RXNT01000009">
    <property type="protein sequence ID" value="RTR31097.1"/>
    <property type="molecule type" value="Genomic_DNA"/>
</dbReference>
<feature type="binding site" evidence="3">
    <location>
        <position position="68"/>
    </location>
    <ligand>
        <name>Cu cation</name>
        <dbReference type="ChEBI" id="CHEBI:23378"/>
    </ligand>
</feature>
<dbReference type="PROSITE" id="PS51257">
    <property type="entry name" value="PROKAR_LIPOPROTEIN"/>
    <property type="match status" value="1"/>
</dbReference>
<dbReference type="Proteomes" id="UP000271374">
    <property type="component" value="Unassembled WGS sequence"/>
</dbReference>
<sequence length="191" mass="21873">MKIRYSLLTILVLVLMTACGSKGIEDPLNYELEDFTFTDQNGQEFGKEDLKGKVWIADFIFTNCDTVCPPMTFNMTKLQKMAKEEGIENVEFVSFSVDPEIDTPEILKDYAGKFELDQSNFHFLTGYKQSFIETFALDNFKTLVKKPDNQDQVIHQSYFFLVDKEGTIMQSYSGASDTPYADIINDIKTLQ</sequence>
<feature type="binding site" evidence="3">
    <location>
        <position position="64"/>
    </location>
    <ligand>
        <name>Cu cation</name>
        <dbReference type="ChEBI" id="CHEBI:23378"/>
    </ligand>
</feature>
<keyword evidence="3" id="KW-0479">Metal-binding</keyword>
<feature type="domain" description="Thioredoxin" evidence="6">
    <location>
        <begin position="26"/>
        <end position="191"/>
    </location>
</feature>
<keyword evidence="8" id="KW-1185">Reference proteome</keyword>
<evidence type="ECO:0000313" key="8">
    <source>
        <dbReference type="Proteomes" id="UP000271374"/>
    </source>
</evidence>
<evidence type="ECO:0000256" key="1">
    <source>
        <dbReference type="ARBA" id="ARBA00010996"/>
    </source>
</evidence>
<dbReference type="InterPro" id="IPR013766">
    <property type="entry name" value="Thioredoxin_domain"/>
</dbReference>
<evidence type="ECO:0000256" key="3">
    <source>
        <dbReference type="PIRSR" id="PIRSR603782-1"/>
    </source>
</evidence>
<dbReference type="InterPro" id="IPR003782">
    <property type="entry name" value="SCO1/SenC"/>
</dbReference>
<name>A0A3S0KNY4_9BACI</name>
<dbReference type="PANTHER" id="PTHR12151:SF25">
    <property type="entry name" value="LINALOOL DEHYDRATASE_ISOMERASE DOMAIN-CONTAINING PROTEIN"/>
    <property type="match status" value="1"/>
</dbReference>
<dbReference type="AlphaFoldDB" id="A0A3S0KNY4"/>
<dbReference type="PROSITE" id="PS51352">
    <property type="entry name" value="THIOREDOXIN_2"/>
    <property type="match status" value="1"/>
</dbReference>
<accession>A0A3S0KNY4</accession>
<evidence type="ECO:0000256" key="4">
    <source>
        <dbReference type="PIRSR" id="PIRSR603782-2"/>
    </source>
</evidence>
<dbReference type="GO" id="GO:0046872">
    <property type="term" value="F:metal ion binding"/>
    <property type="evidence" value="ECO:0007669"/>
    <property type="project" value="UniProtKB-KW"/>
</dbReference>
<dbReference type="OrthoDB" id="9811998at2"/>
<protein>
    <submittedName>
        <fullName evidence="7">SCO family protein</fullName>
    </submittedName>
</protein>
<comment type="similarity">
    <text evidence="1">Belongs to the SCO1/2 family.</text>
</comment>
<comment type="caution">
    <text evidence="7">The sequence shown here is derived from an EMBL/GenBank/DDBJ whole genome shotgun (WGS) entry which is preliminary data.</text>
</comment>
<dbReference type="PANTHER" id="PTHR12151">
    <property type="entry name" value="ELECTRON TRANSPORT PROTIN SCO1/SENC FAMILY MEMBER"/>
    <property type="match status" value="1"/>
</dbReference>
<reference evidence="7 8" key="1">
    <citation type="submission" date="2018-12" db="EMBL/GenBank/DDBJ databases">
        <title>Bacillus yapensis draft genome sequence.</title>
        <authorList>
            <person name="Yu L."/>
            <person name="Xu X."/>
            <person name="Tang X."/>
        </authorList>
    </citation>
    <scope>NUCLEOTIDE SEQUENCE [LARGE SCALE GENOMIC DNA]</scope>
    <source>
        <strain evidence="7 8">XXST-01</strain>
    </source>
</reference>
<dbReference type="Pfam" id="PF02630">
    <property type="entry name" value="SCO1-SenC"/>
    <property type="match status" value="1"/>
</dbReference>
<feature type="binding site" evidence="3">
    <location>
        <position position="155"/>
    </location>
    <ligand>
        <name>Cu cation</name>
        <dbReference type="ChEBI" id="CHEBI:23378"/>
    </ligand>
</feature>
<evidence type="ECO:0000259" key="6">
    <source>
        <dbReference type="PROSITE" id="PS51352"/>
    </source>
</evidence>